<organism evidence="2 3">
    <name type="scientific">Caballeronia terrestris</name>
    <dbReference type="NCBI Taxonomy" id="1226301"/>
    <lineage>
        <taxon>Bacteria</taxon>
        <taxon>Pseudomonadati</taxon>
        <taxon>Pseudomonadota</taxon>
        <taxon>Betaproteobacteria</taxon>
        <taxon>Burkholderiales</taxon>
        <taxon>Burkholderiaceae</taxon>
        <taxon>Caballeronia</taxon>
    </lineage>
</organism>
<keyword evidence="1" id="KW-0732">Signal</keyword>
<sequence>MKKTPIKTAVVAIVVAPALVPQVADATCDYSSNWMASACERMTRVADDGTWNLYLTDHGWRIDGYDDTSQFNPNSCFRACRARIKVTSFFSGDVF</sequence>
<dbReference type="EMBL" id="FCOL02000233">
    <property type="protein sequence ID" value="SAL86333.1"/>
    <property type="molecule type" value="Genomic_DNA"/>
</dbReference>
<evidence type="ECO:0000256" key="1">
    <source>
        <dbReference type="SAM" id="SignalP"/>
    </source>
</evidence>
<protein>
    <submittedName>
        <fullName evidence="2">Uncharacterized protein</fullName>
    </submittedName>
</protein>
<reference evidence="2" key="1">
    <citation type="submission" date="2016-01" db="EMBL/GenBank/DDBJ databases">
        <authorList>
            <person name="Peeters C."/>
        </authorList>
    </citation>
    <scope>NUCLEOTIDE SEQUENCE [LARGE SCALE GENOMIC DNA]</scope>
    <source>
        <strain evidence="2">LMG 22937</strain>
    </source>
</reference>
<evidence type="ECO:0000313" key="3">
    <source>
        <dbReference type="Proteomes" id="UP000054925"/>
    </source>
</evidence>
<keyword evidence="3" id="KW-1185">Reference proteome</keyword>
<comment type="caution">
    <text evidence="2">The sequence shown here is derived from an EMBL/GenBank/DDBJ whole genome shotgun (WGS) entry which is preliminary data.</text>
</comment>
<feature type="chain" id="PRO_5011119186" evidence="1">
    <location>
        <begin position="27"/>
        <end position="95"/>
    </location>
</feature>
<dbReference type="OrthoDB" id="9156803at2"/>
<feature type="signal peptide" evidence="1">
    <location>
        <begin position="1"/>
        <end position="26"/>
    </location>
</feature>
<proteinExistence type="predicted"/>
<dbReference type="Proteomes" id="UP000054925">
    <property type="component" value="Unassembled WGS sequence"/>
</dbReference>
<accession>A0A158L033</accession>
<evidence type="ECO:0000313" key="2">
    <source>
        <dbReference type="EMBL" id="SAL86333.1"/>
    </source>
</evidence>
<dbReference type="RefSeq" id="WP_087660605.1">
    <property type="nucleotide sequence ID" value="NZ_FCOL02000233.1"/>
</dbReference>
<name>A0A158L033_9BURK</name>
<gene>
    <name evidence="2" type="ORF">AWB67_07170</name>
</gene>
<dbReference type="AlphaFoldDB" id="A0A158L033"/>